<dbReference type="AlphaFoldDB" id="A0A915PDE2"/>
<reference evidence="2" key="1">
    <citation type="submission" date="2022-11" db="UniProtKB">
        <authorList>
            <consortium name="WormBaseParasite"/>
        </authorList>
    </citation>
    <scope>IDENTIFICATION</scope>
</reference>
<organism evidence="1 2">
    <name type="scientific">Setaria digitata</name>
    <dbReference type="NCBI Taxonomy" id="48799"/>
    <lineage>
        <taxon>Eukaryota</taxon>
        <taxon>Metazoa</taxon>
        <taxon>Ecdysozoa</taxon>
        <taxon>Nematoda</taxon>
        <taxon>Chromadorea</taxon>
        <taxon>Rhabditida</taxon>
        <taxon>Spirurina</taxon>
        <taxon>Spiruromorpha</taxon>
        <taxon>Filarioidea</taxon>
        <taxon>Setariidae</taxon>
        <taxon>Setaria</taxon>
    </lineage>
</organism>
<sequence>MEVEKLGLRLILDSGKGFWKSHFTDVKHSELSRKMLPNQSGGRVSRYGRLEL</sequence>
<protein>
    <submittedName>
        <fullName evidence="2">Uncharacterized protein</fullName>
    </submittedName>
</protein>
<name>A0A915PDE2_9BILA</name>
<proteinExistence type="predicted"/>
<evidence type="ECO:0000313" key="2">
    <source>
        <dbReference type="WBParaSite" id="sdigi.contig117.g4662.t1"/>
    </source>
</evidence>
<accession>A0A915PDE2</accession>
<keyword evidence="1" id="KW-1185">Reference proteome</keyword>
<dbReference type="Proteomes" id="UP000887581">
    <property type="component" value="Unplaced"/>
</dbReference>
<evidence type="ECO:0000313" key="1">
    <source>
        <dbReference type="Proteomes" id="UP000887581"/>
    </source>
</evidence>
<dbReference type="WBParaSite" id="sdigi.contig117.g4662.t1">
    <property type="protein sequence ID" value="sdigi.contig117.g4662.t1"/>
    <property type="gene ID" value="sdigi.contig117.g4662"/>
</dbReference>